<feature type="region of interest" description="Disordered" evidence="7">
    <location>
        <begin position="1253"/>
        <end position="1317"/>
    </location>
</feature>
<dbReference type="SUPFAM" id="SSF46785">
    <property type="entry name" value="Winged helix' DNA-binding domain"/>
    <property type="match status" value="1"/>
</dbReference>
<feature type="region of interest" description="Disordered" evidence="7">
    <location>
        <begin position="1"/>
        <end position="22"/>
    </location>
</feature>
<evidence type="ECO:0000256" key="3">
    <source>
        <dbReference type="ARBA" id="ARBA00022741"/>
    </source>
</evidence>
<dbReference type="InterPro" id="IPR002423">
    <property type="entry name" value="Cpn60/GroEL/TCP-1"/>
</dbReference>
<keyword evidence="3 6" id="KW-0547">Nucleotide-binding</keyword>
<feature type="compositionally biased region" description="Polar residues" evidence="7">
    <location>
        <begin position="1169"/>
        <end position="1178"/>
    </location>
</feature>
<dbReference type="PROSITE" id="PS50186">
    <property type="entry name" value="DEP"/>
    <property type="match status" value="1"/>
</dbReference>
<dbReference type="SUPFAM" id="SSF52029">
    <property type="entry name" value="GroEL apical domain-like"/>
    <property type="match status" value="1"/>
</dbReference>
<dbReference type="PROSITE" id="PS51455">
    <property type="entry name" value="PIPK"/>
    <property type="match status" value="1"/>
</dbReference>
<evidence type="ECO:0000256" key="6">
    <source>
        <dbReference type="PROSITE-ProRule" id="PRU00781"/>
    </source>
</evidence>
<dbReference type="InterPro" id="IPR027484">
    <property type="entry name" value="PInositol-4-P-5-kinase_N"/>
</dbReference>
<dbReference type="EMBL" id="JAKROA010000001">
    <property type="protein sequence ID" value="KAL5112750.1"/>
    <property type="molecule type" value="Genomic_DNA"/>
</dbReference>
<feature type="region of interest" description="Disordered" evidence="7">
    <location>
        <begin position="825"/>
        <end position="848"/>
    </location>
</feature>
<evidence type="ECO:0000313" key="11">
    <source>
        <dbReference type="Proteomes" id="UP001651158"/>
    </source>
</evidence>
<dbReference type="InterPro" id="IPR000591">
    <property type="entry name" value="DEP_dom"/>
</dbReference>
<dbReference type="Proteomes" id="UP001651158">
    <property type="component" value="Unassembled WGS sequence"/>
</dbReference>
<evidence type="ECO:0000256" key="4">
    <source>
        <dbReference type="ARBA" id="ARBA00022777"/>
    </source>
</evidence>
<name>A0ABR4QTL5_9CEST</name>
<evidence type="ECO:0000313" key="10">
    <source>
        <dbReference type="EMBL" id="KAL5112750.1"/>
    </source>
</evidence>
<dbReference type="SUPFAM" id="SSF56104">
    <property type="entry name" value="SAICAR synthase-like"/>
    <property type="match status" value="2"/>
</dbReference>
<proteinExistence type="predicted"/>
<feature type="domain" description="PIPK" evidence="9">
    <location>
        <begin position="1459"/>
        <end position="1833"/>
    </location>
</feature>
<keyword evidence="4 6" id="KW-0418">Kinase</keyword>
<dbReference type="Pfam" id="PF00118">
    <property type="entry name" value="Cpn60_TCP1"/>
    <property type="match status" value="1"/>
</dbReference>
<feature type="domain" description="DEP" evidence="8">
    <location>
        <begin position="161"/>
        <end position="242"/>
    </location>
</feature>
<protein>
    <recommendedName>
        <fullName evidence="1">1-phosphatidylinositol-3-phosphate 5-kinase</fullName>
        <ecNumber evidence="1">2.7.1.150</ecNumber>
    </recommendedName>
</protein>
<dbReference type="PANTHER" id="PTHR45748:SF7">
    <property type="entry name" value="1-PHOSPHATIDYLINOSITOL 3-PHOSPHATE 5-KINASE-RELATED"/>
    <property type="match status" value="1"/>
</dbReference>
<feature type="compositionally biased region" description="Low complexity" evidence="7">
    <location>
        <begin position="1278"/>
        <end position="1289"/>
    </location>
</feature>
<evidence type="ECO:0000259" key="9">
    <source>
        <dbReference type="PROSITE" id="PS51455"/>
    </source>
</evidence>
<dbReference type="InterPro" id="IPR002498">
    <property type="entry name" value="PInositol-4-P-4/5-kinase_core"/>
</dbReference>
<dbReference type="InterPro" id="IPR027409">
    <property type="entry name" value="GroEL-like_apical_dom_sf"/>
</dbReference>
<evidence type="ECO:0000256" key="7">
    <source>
        <dbReference type="SAM" id="MobiDB-lite"/>
    </source>
</evidence>
<dbReference type="InterPro" id="IPR036390">
    <property type="entry name" value="WH_DNA-bd_sf"/>
</dbReference>
<accession>A0ABR4QTL5</accession>
<dbReference type="InterPro" id="IPR044769">
    <property type="entry name" value="PIKfyve_PIPKc"/>
</dbReference>
<dbReference type="Gene3D" id="3.30.800.10">
    <property type="entry name" value="Phosphatidylinositol Phosphate Kinase II Beta"/>
    <property type="match status" value="1"/>
</dbReference>
<keyword evidence="11" id="KW-1185">Reference proteome</keyword>
<dbReference type="SMART" id="SM00330">
    <property type="entry name" value="PIPKc"/>
    <property type="match status" value="1"/>
</dbReference>
<comment type="caution">
    <text evidence="10">The sequence shown here is derived from an EMBL/GenBank/DDBJ whole genome shotgun (WGS) entry which is preliminary data.</text>
</comment>
<evidence type="ECO:0000256" key="2">
    <source>
        <dbReference type="ARBA" id="ARBA00022679"/>
    </source>
</evidence>
<dbReference type="PANTHER" id="PTHR45748">
    <property type="entry name" value="1-PHOSPHATIDYLINOSITOL 3-PHOSPHATE 5-KINASE-RELATED"/>
    <property type="match status" value="1"/>
</dbReference>
<dbReference type="InterPro" id="IPR027483">
    <property type="entry name" value="PInositol-4-P-4/5-kinase_C_sf"/>
</dbReference>
<keyword evidence="2 6" id="KW-0808">Transferase</keyword>
<evidence type="ECO:0000259" key="8">
    <source>
        <dbReference type="PROSITE" id="PS50186"/>
    </source>
</evidence>
<evidence type="ECO:0000256" key="1">
    <source>
        <dbReference type="ARBA" id="ARBA00012009"/>
    </source>
</evidence>
<dbReference type="CDD" id="cd17300">
    <property type="entry name" value="PIPKc_PIKfyve"/>
    <property type="match status" value="1"/>
</dbReference>
<reference evidence="10 11" key="1">
    <citation type="journal article" date="2022" name="Front. Cell. Infect. Microbiol.">
        <title>The Genomes of Two Strains of Taenia crassiceps the Animal Model for the Study of Human Cysticercosis.</title>
        <authorList>
            <person name="Bobes R.J."/>
            <person name="Estrada K."/>
            <person name="Rios-Valencia D.G."/>
            <person name="Calderon-Gallegos A."/>
            <person name="de la Torre P."/>
            <person name="Carrero J.C."/>
            <person name="Sanchez-Flores A."/>
            <person name="Laclette J.P."/>
        </authorList>
    </citation>
    <scope>NUCLEOTIDE SEQUENCE [LARGE SCALE GENOMIC DNA]</scope>
    <source>
        <strain evidence="10">WFUcys</strain>
    </source>
</reference>
<dbReference type="Gene3D" id="3.30.810.10">
    <property type="entry name" value="2-Layer Sandwich"/>
    <property type="match status" value="1"/>
</dbReference>
<dbReference type="Gene3D" id="3.50.7.10">
    <property type="entry name" value="GroEL"/>
    <property type="match status" value="1"/>
</dbReference>
<feature type="region of interest" description="Disordered" evidence="7">
    <location>
        <begin position="1157"/>
        <end position="1178"/>
    </location>
</feature>
<dbReference type="CDD" id="cd04371">
    <property type="entry name" value="DEP"/>
    <property type="match status" value="1"/>
</dbReference>
<dbReference type="Pfam" id="PF01504">
    <property type="entry name" value="PIP5K"/>
    <property type="match status" value="1"/>
</dbReference>
<keyword evidence="5 6" id="KW-0067">ATP-binding</keyword>
<dbReference type="EC" id="2.7.1.150" evidence="1"/>
<dbReference type="InterPro" id="IPR036388">
    <property type="entry name" value="WH-like_DNA-bd_sf"/>
</dbReference>
<organism evidence="10 11">
    <name type="scientific">Taenia crassiceps</name>
    <dbReference type="NCBI Taxonomy" id="6207"/>
    <lineage>
        <taxon>Eukaryota</taxon>
        <taxon>Metazoa</taxon>
        <taxon>Spiralia</taxon>
        <taxon>Lophotrochozoa</taxon>
        <taxon>Platyhelminthes</taxon>
        <taxon>Cestoda</taxon>
        <taxon>Eucestoda</taxon>
        <taxon>Cyclophyllidea</taxon>
        <taxon>Taeniidae</taxon>
        <taxon>Taenia</taxon>
    </lineage>
</organism>
<sequence length="1853" mass="206401">MITKNINKSEESVLPPPEQPQQMDSFVSLDVEKSLIDSPEQIFPSIRSEADPLQVLTCSEGGFGTWHAHCGYHRPQISNLFPVVDDSLSTPRKLASSISVDGRQSLPDIQTFFAVWFRMTCRASLEQSNEESKSSGLSFFAKNMALSLRSLGSDIHGPCISSSSVQQKSIPLETVIVGSDRCSSGRQIVDWLVSSSGGRLESREKARALCEAYMKASFLKPLDKKDPLGEFVDGSQLYRISEEMDDSPLLSRRVQSVGDFDALRHHFRRGTFVAESIALSKIKEVSPNEECTTLSPVVVGVPPPEGLGQVEISSNGPQLQIESAALQKAHVEPRDVYMHYLERLIRQETRDHYLSADWNTLILATVSMLCDDLKLNLRAVLLKNVQNRHSGSSSNSSQQCSLIDNMLLQEFCPSKYSPMNVLRYIHVKKVVDADKSCQILNGVALTGHLIHSHLPTQLYRPRILILASSVTYERNIYKRTWLESYAAQEEEYLGNCVTKILSFRPTVLITGGGIANIALTMLVKSGIAIFCNVKRPVLARLAAATGAEIIASTDAFLSGSYDISSKRPASPVGACKWYKLLTLPQPNGTRKPVCIFSFTDLPTLDTIPLVSWFQIPGLNLVPNITEEEDREEVPEGKATRMPSYTVFLRGPDLASLKLAKRCFKLALLSCFNARLEAAYLNDTQIVLTDDPSKTSTFKSCESDDSHSSPLARHLCGRLFNLSPLAVTRLPFLAGAEGRRTPLFDFYFYLVDWPDKRRLNDSLKQKAVVMRAKIYADGKPPSTYTLPQCDSAPSSSRPDYLCSEDVEEPKILRRWTGMGRIIAANASRSKKATKTSPLSRPAFKHPNKRLHRSIRDARSHTLMHVLRSVFSPTSVICPDPCLPSWIMGIDVYGCNDLPLGAFLEHFCFRKQSCLNPECNTQMLDHIQHFTQTTGSVKLTLETIEPIHLAQSTSASTPIVMWTYCSACKQISPAGLMSLLTWHLSFMKFIDFLINSPSCLTHKSSTNSFVCCSAKSLSHCFSLGRVQVTFCYHPIVIFEVCMPPITLWASSSPSLGAPHAGKSSKQQSSKLEKKSDAVIESLEMPDFLEVEVHATLKKYYELTMLVKQHLMNLWNDRQCEILTHLLEAFEQTLNSECTETGVKSRVEVLSFLFDNLAKSPPSSSHLRESQAAPTTSTDSSVVEELDNDCTNFSSTECQSVWMTRLAAFSYEEKMTLTFALMYLLKRWLFNFANDWNARISQYNSTIRMLEKAQSKQRKHRHAQPVADLPIGVGGARSQTSESLPEMSPSSSNLDLGLDDAETTDSAGNARKDVGEGSSMTDTTAHTLLDFLPENKALTTKVETVKRIFTSILPGSSEHKVCPEPWTPSEHPQILPPNCRTPLLLALALQPPAQCVDSGRFEAPNATPRLCANEKLVEALSHISILDATPDVYVCDQEITSIIAYALASSELQVTDTEEKRATGASSSVPCLKRKGSESFLHVVGTATDIPNAEAELDTNAPDDAKSSKTSGTVSTDPHIEIQFADAATTFLCRIYYAEEFHQLRQLVLPQGEMAFIRSLSRCRNWDAQGGKSGSCFMKTYDERFVVKEVSGIEMKTFHDVKKQYFDYLISAASVQRLSLLARIFGIFHIDYKNTITGDARRLDVLVMENLFHNRPGITHIYDLKGSLRGRLIANTESSMAEVTSSTPAAATASITTAPSVANATTLNALHRGTWGEEATVARVPVLLDQNFINESLENPIYLRLHSKNALMHCLNMDTQFLADLFIMDYSLLVGMDRRAGQLVVGIIDYLRKFTLNKRLEMFVKQTLTSVQGPMPTIIMPVDYRERLLDQMERNFHLVPDQWYDSPADHREVWRL</sequence>
<feature type="region of interest" description="Disordered" evidence="7">
    <location>
        <begin position="1489"/>
        <end position="1511"/>
    </location>
</feature>
<evidence type="ECO:0000256" key="5">
    <source>
        <dbReference type="ARBA" id="ARBA00022840"/>
    </source>
</evidence>
<dbReference type="Gene3D" id="1.10.10.10">
    <property type="entry name" value="Winged helix-like DNA-binding domain superfamily/Winged helix DNA-binding domain"/>
    <property type="match status" value="1"/>
</dbReference>
<gene>
    <name evidence="10" type="ORF">TcWFU_008542</name>
</gene>